<evidence type="ECO:0000256" key="2">
    <source>
        <dbReference type="ARBA" id="ARBA00022801"/>
    </source>
</evidence>
<dbReference type="EMBL" id="CP016364">
    <property type="protein sequence ID" value="APG48269.1"/>
    <property type="molecule type" value="Genomic_DNA"/>
</dbReference>
<reference evidence="5" key="1">
    <citation type="submission" date="2016-07" db="EMBL/GenBank/DDBJ databases">
        <title>Phaeobacter portensis sp. nov., a tropodithietic acid producing bacterium isolated from a German harbor.</title>
        <authorList>
            <person name="Freese H.M."/>
            <person name="Bunk B."/>
            <person name="Breider S."/>
            <person name="Brinkhoff T."/>
        </authorList>
    </citation>
    <scope>NUCLEOTIDE SEQUENCE [LARGE SCALE GENOMIC DNA]</scope>
    <source>
        <strain evidence="5">P97</strain>
    </source>
</reference>
<comment type="catalytic activity">
    <reaction evidence="3">
        <text>an (S)-2-haloacid + H2O = a (2R)-2-hydroxycarboxylate + a halide anion + H(+)</text>
        <dbReference type="Rhea" id="RHEA:11192"/>
        <dbReference type="ChEBI" id="CHEBI:15377"/>
        <dbReference type="ChEBI" id="CHEBI:15378"/>
        <dbReference type="ChEBI" id="CHEBI:16042"/>
        <dbReference type="ChEBI" id="CHEBI:58314"/>
        <dbReference type="ChEBI" id="CHEBI:137405"/>
        <dbReference type="EC" id="3.8.1.2"/>
    </reaction>
</comment>
<keyword evidence="5" id="KW-1185">Reference proteome</keyword>
<dbReference type="PANTHER" id="PTHR43316:SF3">
    <property type="entry name" value="HALOACID DEHALOGENASE, TYPE II (AFU_ORTHOLOGUE AFUA_2G07750)-RELATED"/>
    <property type="match status" value="1"/>
</dbReference>
<keyword evidence="2 3" id="KW-0378">Hydrolase</keyword>
<dbReference type="NCBIfam" id="TIGR01428">
    <property type="entry name" value="HAD_type_II"/>
    <property type="match status" value="1"/>
</dbReference>
<dbReference type="AlphaFoldDB" id="A0A1L3I7W7"/>
<comment type="function">
    <text evidence="3">Catalyzes the hydrolytic dehalogenation of small (S)-2-haloalkanoic acids to yield the corresponding (R)-2-hydroxyalkanoic acids.</text>
</comment>
<dbReference type="EC" id="3.8.1.2" evidence="3"/>
<dbReference type="InterPro" id="IPR023214">
    <property type="entry name" value="HAD_sf"/>
</dbReference>
<dbReference type="InterPro" id="IPR036412">
    <property type="entry name" value="HAD-like_sf"/>
</dbReference>
<dbReference type="Pfam" id="PF00702">
    <property type="entry name" value="Hydrolase"/>
    <property type="match status" value="1"/>
</dbReference>
<evidence type="ECO:0000256" key="1">
    <source>
        <dbReference type="ARBA" id="ARBA00008106"/>
    </source>
</evidence>
<dbReference type="OrthoDB" id="7989657at2"/>
<dbReference type="RefSeq" id="WP_072505627.1">
    <property type="nucleotide sequence ID" value="NZ_CP016364.1"/>
</dbReference>
<dbReference type="KEGG" id="php:PhaeoP97_02894"/>
<dbReference type="Proteomes" id="UP000183859">
    <property type="component" value="Chromosome"/>
</dbReference>
<dbReference type="InterPro" id="IPR023198">
    <property type="entry name" value="PGP-like_dom2"/>
</dbReference>
<dbReference type="PRINTS" id="PR00413">
    <property type="entry name" value="HADHALOGNASE"/>
</dbReference>
<evidence type="ECO:0000256" key="3">
    <source>
        <dbReference type="RuleBase" id="RU368077"/>
    </source>
</evidence>
<gene>
    <name evidence="4" type="ORF">PhaeoP97_02894</name>
</gene>
<dbReference type="SFLD" id="SFLDF00045">
    <property type="entry name" value="2-haloacid_dehalogenase"/>
    <property type="match status" value="1"/>
</dbReference>
<dbReference type="InterPro" id="IPR051540">
    <property type="entry name" value="S-2-haloacid_dehalogenase"/>
</dbReference>
<dbReference type="Gene3D" id="3.40.50.1000">
    <property type="entry name" value="HAD superfamily/HAD-like"/>
    <property type="match status" value="1"/>
</dbReference>
<sequence>MAISTCIFDAYGTLFDVTAAARQAAREPEFPHLVDNWAELANHWRLKQLQYTWLRAITKAHTDFWQVTQDGLDWAMEATGLSGDPQLRQRLLDLYWQLKAYDEVPEMLRALKNNGLQTGILSNGSPQMLDGAVQSAGLSNLLDDVLSVESVGIFKPDAQVYDLVGKRFDCTPDEVLFVSSNGWDAAGATGYGFQTVWVNRSGEPVDRLPWTPHHVLNNLRTIPDLVSG</sequence>
<dbReference type="GO" id="GO:0018784">
    <property type="term" value="F:(S)-2-haloacid dehalogenase activity"/>
    <property type="evidence" value="ECO:0007669"/>
    <property type="project" value="UniProtKB-UniRule"/>
</dbReference>
<dbReference type="SUPFAM" id="SSF56784">
    <property type="entry name" value="HAD-like"/>
    <property type="match status" value="1"/>
</dbReference>
<dbReference type="PANTHER" id="PTHR43316">
    <property type="entry name" value="HYDROLASE, HALOACID DELAHOGENASE-RELATED"/>
    <property type="match status" value="1"/>
</dbReference>
<proteinExistence type="inferred from homology"/>
<dbReference type="Gene3D" id="1.10.150.240">
    <property type="entry name" value="Putative phosphatase, domain 2"/>
    <property type="match status" value="1"/>
</dbReference>
<dbReference type="SFLD" id="SFLDG01135">
    <property type="entry name" value="C1.5.6:_HAD__Beta-PGM__Phospha"/>
    <property type="match status" value="1"/>
</dbReference>
<accession>A0A1L3I7W7</accession>
<name>A0A1L3I7W7_9RHOB</name>
<comment type="similarity">
    <text evidence="1 3">Belongs to the HAD-like hydrolase superfamily. S-2-haloalkanoic acid dehalogenase family.</text>
</comment>
<dbReference type="InterPro" id="IPR006439">
    <property type="entry name" value="HAD-SF_hydro_IA"/>
</dbReference>
<dbReference type="STRING" id="1844006.PhaeoP97_02894"/>
<dbReference type="CDD" id="cd02588">
    <property type="entry name" value="HAD_L2-DEX"/>
    <property type="match status" value="1"/>
</dbReference>
<dbReference type="SFLD" id="SFLDG01129">
    <property type="entry name" value="C1.5:_HAD__Beta-PGM__Phosphata"/>
    <property type="match status" value="1"/>
</dbReference>
<protein>
    <recommendedName>
        <fullName evidence="3">(S)-2-haloacid dehalogenase</fullName>
        <ecNumber evidence="3">3.8.1.2</ecNumber>
    </recommendedName>
    <alternativeName>
        <fullName evidence="3">2-haloalkanoic acid dehalogenase</fullName>
    </alternativeName>
    <alternativeName>
        <fullName evidence="3">Halocarboxylic acid halidohydrolase</fullName>
    </alternativeName>
    <alternativeName>
        <fullName evidence="3">L-2-haloacid dehalogenase</fullName>
    </alternativeName>
</protein>
<dbReference type="InterPro" id="IPR006328">
    <property type="entry name" value="2-HAD"/>
</dbReference>
<evidence type="ECO:0000313" key="5">
    <source>
        <dbReference type="Proteomes" id="UP000183859"/>
    </source>
</evidence>
<evidence type="ECO:0000313" key="4">
    <source>
        <dbReference type="EMBL" id="APG48269.1"/>
    </source>
</evidence>
<organism evidence="4 5">
    <name type="scientific">Phaeobacter porticola</name>
    <dbReference type="NCBI Taxonomy" id="1844006"/>
    <lineage>
        <taxon>Bacteria</taxon>
        <taxon>Pseudomonadati</taxon>
        <taxon>Pseudomonadota</taxon>
        <taxon>Alphaproteobacteria</taxon>
        <taxon>Rhodobacterales</taxon>
        <taxon>Roseobacteraceae</taxon>
        <taxon>Phaeobacter</taxon>
    </lineage>
</organism>
<dbReference type="NCBIfam" id="TIGR01493">
    <property type="entry name" value="HAD-SF-IA-v2"/>
    <property type="match status" value="1"/>
</dbReference>
<dbReference type="SFLD" id="SFLDS00003">
    <property type="entry name" value="Haloacid_Dehalogenase"/>
    <property type="match status" value="1"/>
</dbReference>